<dbReference type="Proteomes" id="UP000619295">
    <property type="component" value="Unassembled WGS sequence"/>
</dbReference>
<protein>
    <submittedName>
        <fullName evidence="2">DUF1800 family protein</fullName>
    </submittedName>
</protein>
<evidence type="ECO:0000256" key="1">
    <source>
        <dbReference type="SAM" id="MobiDB-lite"/>
    </source>
</evidence>
<feature type="region of interest" description="Disordered" evidence="1">
    <location>
        <begin position="110"/>
        <end position="139"/>
    </location>
</feature>
<gene>
    <name evidence="2" type="ORF">IED13_07960</name>
</gene>
<organism evidence="2 3">
    <name type="scientific">Bosea spartocytisi</name>
    <dbReference type="NCBI Taxonomy" id="2773451"/>
    <lineage>
        <taxon>Bacteria</taxon>
        <taxon>Pseudomonadati</taxon>
        <taxon>Pseudomonadota</taxon>
        <taxon>Alphaproteobacteria</taxon>
        <taxon>Hyphomicrobiales</taxon>
        <taxon>Boseaceae</taxon>
        <taxon>Bosea</taxon>
    </lineage>
</organism>
<dbReference type="EMBL" id="JACXWY010000004">
    <property type="protein sequence ID" value="MBD3845628.1"/>
    <property type="molecule type" value="Genomic_DNA"/>
</dbReference>
<dbReference type="AlphaFoldDB" id="A0A927E6E1"/>
<proteinExistence type="predicted"/>
<dbReference type="Pfam" id="PF08811">
    <property type="entry name" value="DUF1800"/>
    <property type="match status" value="1"/>
</dbReference>
<dbReference type="InterPro" id="IPR014917">
    <property type="entry name" value="DUF1800"/>
</dbReference>
<reference evidence="2" key="1">
    <citation type="submission" date="2020-09" db="EMBL/GenBank/DDBJ databases">
        <title>Bosea spartocytisi sp. nov. a root nodule endophyte of Spartocytisus supranubius in the high mountain ecosystem fo the Teide National Park (Canary Islands, Spain).</title>
        <authorList>
            <person name="Pulido-Suarez L."/>
            <person name="Peix A."/>
            <person name="Igual J.M."/>
            <person name="Socas-Perez N."/>
            <person name="Velazquez E."/>
            <person name="Flores-Felix J.D."/>
            <person name="Leon-Barrios M."/>
        </authorList>
    </citation>
    <scope>NUCLEOTIDE SEQUENCE</scope>
    <source>
        <strain evidence="2">SSUT16</strain>
    </source>
</reference>
<name>A0A927E6E1_9HYPH</name>
<sequence>MAGPDDLKAGAVALQRFGLGARPGQGEAIRREARDRLLAEIAAGPVAQPQGVAFSGAAEIGQALYAFEDQERIAREAKRVAAQQAQAVSPGAQSAGMQVAGAGAMSGQMEVAQAPAEVKPSGQNQAAQPAKPPPNEPALPFRTYRDEVKSRVDLALAAETGFGERLVMFWSNHFCIGATKSNICRIMAGAYEREAIRPHVFGRFEDMLIAAESHPAMLDFLDNRQSIGPNSPAGRRQRRGLNENLAREIMELHTLGVSGGYNQADVTNLARIITGWTVVGREGVLGFPGSFAFNAGLHEPGVTPLLGRSYDQPGRAQGVAALTDLARHPSTAHFIATKLVRHFVADDPPPKLVDLLAATFRQSGGDLPSVYRALIGSDEAWKAPATKVRSPQEFLLASYRATGLQPNPGQILGPLGTMGQPFWQPSGPNGYADTNVAWASAEGIKTRIDVAAGWGRQTANAVPDPRSQADDILGPILSPETKQAVARAESRPQAIALLLMSPEFQRR</sequence>
<evidence type="ECO:0000313" key="2">
    <source>
        <dbReference type="EMBL" id="MBD3845628.1"/>
    </source>
</evidence>
<keyword evidence="3" id="KW-1185">Reference proteome</keyword>
<accession>A0A927E6E1</accession>
<evidence type="ECO:0000313" key="3">
    <source>
        <dbReference type="Proteomes" id="UP000619295"/>
    </source>
</evidence>
<comment type="caution">
    <text evidence="2">The sequence shown here is derived from an EMBL/GenBank/DDBJ whole genome shotgun (WGS) entry which is preliminary data.</text>
</comment>
<dbReference type="RefSeq" id="WP_191123861.1">
    <property type="nucleotide sequence ID" value="NZ_JACXWY010000004.1"/>
</dbReference>